<dbReference type="GO" id="GO:0043565">
    <property type="term" value="F:sequence-specific DNA binding"/>
    <property type="evidence" value="ECO:0007669"/>
    <property type="project" value="InterPro"/>
</dbReference>
<dbReference type="GO" id="GO:0003700">
    <property type="term" value="F:DNA-binding transcription factor activity"/>
    <property type="evidence" value="ECO:0007669"/>
    <property type="project" value="InterPro"/>
</dbReference>
<dbReference type="InterPro" id="IPR037923">
    <property type="entry name" value="HTH-like"/>
</dbReference>
<dbReference type="SMART" id="SM00342">
    <property type="entry name" value="HTH_ARAC"/>
    <property type="match status" value="1"/>
</dbReference>
<dbReference type="AlphaFoldDB" id="A0A1H1SM46"/>
<dbReference type="Proteomes" id="UP000199103">
    <property type="component" value="Chromosome I"/>
</dbReference>
<feature type="domain" description="HTH araC/xylS-type" evidence="4">
    <location>
        <begin position="159"/>
        <end position="257"/>
    </location>
</feature>
<evidence type="ECO:0000256" key="1">
    <source>
        <dbReference type="ARBA" id="ARBA00023015"/>
    </source>
</evidence>
<accession>A0A1H1SM46</accession>
<evidence type="ECO:0000313" key="5">
    <source>
        <dbReference type="EMBL" id="SDS49094.1"/>
    </source>
</evidence>
<dbReference type="SUPFAM" id="SSF46689">
    <property type="entry name" value="Homeodomain-like"/>
    <property type="match status" value="2"/>
</dbReference>
<name>A0A1H1SM46_9ACTN</name>
<sequence length="271" mass="29974">MADSAGEQTITLPLQHPPQVINAGFGLHGVRDRVERWLLPELWALHLYDWNGELLIGDVWHRIRPGDLSIVPAGTPLEYRYAGPSQHIYAHFRQQPRSAGRRVPTVQELGHDAAELRARLSRIVAISDEGHRSAELWSVLWTVATRTPAAAQADHPAVSAAVDHIDRNLAGPLRVTEVARVAAISPSQLNRLFNARYRTSVNGYIQDRRLREANHLLRDTTQPISSIAASVGIADLQAFNKFCRTHFGEAPSKLRAAVRDRSGLAEPGDTA</sequence>
<dbReference type="PROSITE" id="PS01124">
    <property type="entry name" value="HTH_ARAC_FAMILY_2"/>
    <property type="match status" value="1"/>
</dbReference>
<dbReference type="InterPro" id="IPR050204">
    <property type="entry name" value="AraC_XylS_family_regulators"/>
</dbReference>
<evidence type="ECO:0000256" key="2">
    <source>
        <dbReference type="ARBA" id="ARBA00023125"/>
    </source>
</evidence>
<keyword evidence="3" id="KW-0804">Transcription</keyword>
<dbReference type="EMBL" id="LT629772">
    <property type="protein sequence ID" value="SDS49094.1"/>
    <property type="molecule type" value="Genomic_DNA"/>
</dbReference>
<gene>
    <name evidence="5" type="ORF">SAMN04489812_2067</name>
</gene>
<dbReference type="Gene3D" id="1.10.10.60">
    <property type="entry name" value="Homeodomain-like"/>
    <property type="match status" value="1"/>
</dbReference>
<dbReference type="PANTHER" id="PTHR46796">
    <property type="entry name" value="HTH-TYPE TRANSCRIPTIONAL ACTIVATOR RHAS-RELATED"/>
    <property type="match status" value="1"/>
</dbReference>
<evidence type="ECO:0000256" key="3">
    <source>
        <dbReference type="ARBA" id="ARBA00023163"/>
    </source>
</evidence>
<protein>
    <submittedName>
        <fullName evidence="5">AraC-type DNA-binding protein</fullName>
    </submittedName>
</protein>
<evidence type="ECO:0000313" key="6">
    <source>
        <dbReference type="Proteomes" id="UP000199103"/>
    </source>
</evidence>
<dbReference type="SUPFAM" id="SSF51215">
    <property type="entry name" value="Regulatory protein AraC"/>
    <property type="match status" value="1"/>
</dbReference>
<proteinExistence type="predicted"/>
<dbReference type="Pfam" id="PF12833">
    <property type="entry name" value="HTH_18"/>
    <property type="match status" value="1"/>
</dbReference>
<dbReference type="PANTHER" id="PTHR46796:SF6">
    <property type="entry name" value="ARAC SUBFAMILY"/>
    <property type="match status" value="1"/>
</dbReference>
<dbReference type="InterPro" id="IPR018060">
    <property type="entry name" value="HTH_AraC"/>
</dbReference>
<keyword evidence="6" id="KW-1185">Reference proteome</keyword>
<evidence type="ECO:0000259" key="4">
    <source>
        <dbReference type="PROSITE" id="PS01124"/>
    </source>
</evidence>
<reference evidence="5 6" key="1">
    <citation type="submission" date="2016-10" db="EMBL/GenBank/DDBJ databases">
        <authorList>
            <person name="de Groot N.N."/>
        </authorList>
    </citation>
    <scope>NUCLEOTIDE SEQUENCE [LARGE SCALE GENOMIC DNA]</scope>
    <source>
        <strain evidence="5 6">DSM 21800</strain>
    </source>
</reference>
<keyword evidence="2 5" id="KW-0238">DNA-binding</keyword>
<organism evidence="5 6">
    <name type="scientific">Microlunatus soli</name>
    <dbReference type="NCBI Taxonomy" id="630515"/>
    <lineage>
        <taxon>Bacteria</taxon>
        <taxon>Bacillati</taxon>
        <taxon>Actinomycetota</taxon>
        <taxon>Actinomycetes</taxon>
        <taxon>Propionibacteriales</taxon>
        <taxon>Propionibacteriaceae</taxon>
        <taxon>Microlunatus</taxon>
    </lineage>
</organism>
<dbReference type="RefSeq" id="WP_091523966.1">
    <property type="nucleotide sequence ID" value="NZ_LT629772.1"/>
</dbReference>
<keyword evidence="1" id="KW-0805">Transcription regulation</keyword>
<dbReference type="InterPro" id="IPR009057">
    <property type="entry name" value="Homeodomain-like_sf"/>
</dbReference>
<dbReference type="STRING" id="630515.SAMN04489812_2067"/>
<dbReference type="OrthoDB" id="198203at2"/>